<proteinExistence type="predicted"/>
<dbReference type="InterPro" id="IPR002469">
    <property type="entry name" value="Peptidase_S9B_N"/>
</dbReference>
<dbReference type="AlphaFoldDB" id="A0A8F5VQW8"/>
<evidence type="ECO:0000313" key="4">
    <source>
        <dbReference type="Proteomes" id="UP000694228"/>
    </source>
</evidence>
<accession>A0A8F5VQW8</accession>
<dbReference type="GO" id="GO:0006508">
    <property type="term" value="P:proteolysis"/>
    <property type="evidence" value="ECO:0007669"/>
    <property type="project" value="InterPro"/>
</dbReference>
<feature type="domain" description="Peptidase S9 prolyl oligopeptidase catalytic" evidence="1">
    <location>
        <begin position="570"/>
        <end position="764"/>
    </location>
</feature>
<dbReference type="Proteomes" id="UP000694228">
    <property type="component" value="Chromosome"/>
</dbReference>
<protein>
    <submittedName>
        <fullName evidence="3">S9 family peptidase</fullName>
    </submittedName>
</protein>
<dbReference type="Pfam" id="PF00326">
    <property type="entry name" value="Peptidase_S9"/>
    <property type="match status" value="1"/>
</dbReference>
<dbReference type="Pfam" id="PF00930">
    <property type="entry name" value="DPPIV_N"/>
    <property type="match status" value="1"/>
</dbReference>
<dbReference type="PANTHER" id="PTHR11731">
    <property type="entry name" value="PROTEASE FAMILY S9B,C DIPEPTIDYL-PEPTIDASE IV-RELATED"/>
    <property type="match status" value="1"/>
</dbReference>
<evidence type="ECO:0000259" key="1">
    <source>
        <dbReference type="Pfam" id="PF00326"/>
    </source>
</evidence>
<evidence type="ECO:0000259" key="2">
    <source>
        <dbReference type="Pfam" id="PF00930"/>
    </source>
</evidence>
<evidence type="ECO:0000313" key="3">
    <source>
        <dbReference type="EMBL" id="QXO95643.1"/>
    </source>
</evidence>
<sequence length="764" mass="86727">MAFRYPRTFLLLFLIIALVFTPVSARDTNNPVPQHEIKMAEFFYPDNAVSHIYHASIQPHWVRSDAFWYSDNSRDTTMFYIVNVSQGVKKRLLDTVRFAPALAQATGKEIHPSRLPIQDMELSPDEQTFSFSAFGSRWNCDVKTSRVSQYSVPADVISGVLSPDKSHIAYVNESNLWLYDIRTGLKEFLTVNGTENYFYGKRSDTVRYPVSESRLNQTPSPYLVWSPDSTKIATYKVDQRNVSPLWLIQDTPDIGKRPVLYSYRYAYPGDAQIPQYEPVIIDTRTKQEIFMNYRSQPEVSMMDTDTNLLQWWDQSGNTTYMLFIERGEKMLRLLSGNAQTGVVRELLHETGKSYIESNLQYADRPNVAVLKNGEIIWFSERDGWGHLYRYNPDGTLKNQITSGPWVVREILAVDETNGHIYFTGSGKEGGNPYYRYLYRVQLDGNDLKLLTPGQADHAISIAPDLSCFIDAYSRADLPTVTVLRSMNGTQVMHLASADDSDLRRTGWSPAERITMTARDGKTEIYGLLFKPTNFDNTKKYPVIDVVYPGPYTIVTATGYPADLSWNSKIYWTCQMLSELGYVVVTMDGLGTAYRSKSFHDVSYGNLADCGLPDHIAGLKQLVSRYPYMDISRIGIYGKSAGGYMAAQAMLTYPDFFKVGVAASGDHDCRLYGSFWGEKYQGYPVTGSYADQAAAVKADNLKGNLLLMTGDMDDNVHPSMTMQLADSLESAGKKYEIMVFSNMNHDLNYDPYYLKTMMRYFVQHL</sequence>
<dbReference type="OrthoDB" id="25019at2157"/>
<dbReference type="EMBL" id="CP077107">
    <property type="protein sequence ID" value="QXO95643.1"/>
    <property type="molecule type" value="Genomic_DNA"/>
</dbReference>
<name>A0A8F5VQW8_METHU</name>
<feature type="domain" description="Dipeptidylpeptidase IV N-terminal" evidence="2">
    <location>
        <begin position="126"/>
        <end position="478"/>
    </location>
</feature>
<organism evidence="3 4">
    <name type="scientific">Methanospirillum hungatei</name>
    <dbReference type="NCBI Taxonomy" id="2203"/>
    <lineage>
        <taxon>Archaea</taxon>
        <taxon>Methanobacteriati</taxon>
        <taxon>Methanobacteriota</taxon>
        <taxon>Stenosarchaea group</taxon>
        <taxon>Methanomicrobia</taxon>
        <taxon>Methanomicrobiales</taxon>
        <taxon>Methanospirillaceae</taxon>
        <taxon>Methanospirillum</taxon>
    </lineage>
</organism>
<dbReference type="GO" id="GO:0008236">
    <property type="term" value="F:serine-type peptidase activity"/>
    <property type="evidence" value="ECO:0007669"/>
    <property type="project" value="InterPro"/>
</dbReference>
<gene>
    <name evidence="3" type="ORF">KSK55_04385</name>
</gene>
<dbReference type="InterPro" id="IPR050278">
    <property type="entry name" value="Serine_Prot_S9B/DPPIV"/>
</dbReference>
<reference evidence="3 4" key="1">
    <citation type="submission" date="2021-06" db="EMBL/GenBank/DDBJ databases">
        <title>Complete genome sequence of the secondary alcohol utilizing methanogen Methanospirillum hungatei strain GP1.</title>
        <authorList>
            <person name="Day L.A."/>
            <person name="Costa K.C."/>
        </authorList>
    </citation>
    <scope>NUCLEOTIDE SEQUENCE [LARGE SCALE GENOMIC DNA]</scope>
    <source>
        <strain evidence="3 4">GP1</strain>
    </source>
</reference>
<dbReference type="PANTHER" id="PTHR11731:SF118">
    <property type="entry name" value="BLR1971 PROTEIN"/>
    <property type="match status" value="1"/>
</dbReference>
<dbReference type="InterPro" id="IPR001375">
    <property type="entry name" value="Peptidase_S9_cat"/>
</dbReference>